<proteinExistence type="predicted"/>
<dbReference type="STRING" id="688270.Celal_1701"/>
<accession>E6XCL4</accession>
<protein>
    <submittedName>
        <fullName evidence="1">Uncharacterized protein</fullName>
    </submittedName>
</protein>
<dbReference type="eggNOG" id="ENOG5030RF8">
    <property type="taxonomic scope" value="Bacteria"/>
</dbReference>
<sequence length="184" mass="21836">MKLNKYFGEVKKDYSGFSAENKFKIPYLKTYKNTESVKIYLGEQFDSDNDWKEFENPPSISKLDEYESTLKKFITEIDKVFINVQFEIFEHYKSFYATYYEQPFFPMFENVKIQKNENDKSNSPLCIDNKEIHFDYVEGILESIRILDNNTIKIPFSYYIDEEHGLEIKIVNNIVEKVGGIAET</sequence>
<dbReference type="RefSeq" id="WP_013550483.1">
    <property type="nucleotide sequence ID" value="NC_014934.1"/>
</dbReference>
<evidence type="ECO:0000313" key="1">
    <source>
        <dbReference type="EMBL" id="ADV49003.1"/>
    </source>
</evidence>
<evidence type="ECO:0000313" key="2">
    <source>
        <dbReference type="Proteomes" id="UP000008634"/>
    </source>
</evidence>
<dbReference type="AlphaFoldDB" id="E6XCL4"/>
<dbReference type="Proteomes" id="UP000008634">
    <property type="component" value="Chromosome"/>
</dbReference>
<name>E6XCL4_CELAD</name>
<organism evidence="1 2">
    <name type="scientific">Cellulophaga algicola (strain DSM 14237 / IC166 / ACAM 630)</name>
    <dbReference type="NCBI Taxonomy" id="688270"/>
    <lineage>
        <taxon>Bacteria</taxon>
        <taxon>Pseudomonadati</taxon>
        <taxon>Bacteroidota</taxon>
        <taxon>Flavobacteriia</taxon>
        <taxon>Flavobacteriales</taxon>
        <taxon>Flavobacteriaceae</taxon>
        <taxon>Cellulophaga</taxon>
    </lineage>
</organism>
<gene>
    <name evidence="1" type="ordered locus">Celal_1701</name>
</gene>
<dbReference type="HOGENOM" id="CLU_1465725_0_0_10"/>
<keyword evidence="2" id="KW-1185">Reference proteome</keyword>
<dbReference type="KEGG" id="cao:Celal_1701"/>
<dbReference type="OrthoDB" id="6692687at2"/>
<reference evidence="1 2" key="1">
    <citation type="journal article" date="2010" name="Stand. Genomic Sci.">
        <title>Complete genome sequence of Cellulophaga algicola type strain (IC166).</title>
        <authorList>
            <person name="Abt B."/>
            <person name="Lu M."/>
            <person name="Misra M."/>
            <person name="Han C."/>
            <person name="Nolan M."/>
            <person name="Lucas S."/>
            <person name="Hammon N."/>
            <person name="Deshpande S."/>
            <person name="Cheng J.F."/>
            <person name="Tapia R."/>
            <person name="Goodwin L."/>
            <person name="Pitluck S."/>
            <person name="Liolios K."/>
            <person name="Pagani I."/>
            <person name="Ivanova N."/>
            <person name="Mavromatis K."/>
            <person name="Ovchinikova G."/>
            <person name="Pati A."/>
            <person name="Chen A."/>
            <person name="Palaniappan K."/>
            <person name="Land M."/>
            <person name="Hauser L."/>
            <person name="Chang Y.J."/>
            <person name="Jeffries C.D."/>
            <person name="Detter J.C."/>
            <person name="Brambilla E."/>
            <person name="Rohde M."/>
            <person name="Tindall B.J."/>
            <person name="Goker M."/>
            <person name="Woyke T."/>
            <person name="Bristow J."/>
            <person name="Eisen J.A."/>
            <person name="Markowitz V."/>
            <person name="Hugenholtz P."/>
            <person name="Kyrpides N.C."/>
            <person name="Klenk H.P."/>
            <person name="Lapidus A."/>
        </authorList>
    </citation>
    <scope>NUCLEOTIDE SEQUENCE [LARGE SCALE GENOMIC DNA]</scope>
    <source>
        <strain evidence="2">DSM 14237 / IC166 / ACAM 630</strain>
    </source>
</reference>
<dbReference type="EMBL" id="CP002453">
    <property type="protein sequence ID" value="ADV49003.1"/>
    <property type="molecule type" value="Genomic_DNA"/>
</dbReference>